<proteinExistence type="predicted"/>
<evidence type="ECO:0000313" key="2">
    <source>
        <dbReference type="Proteomes" id="UP001254759"/>
    </source>
</evidence>
<name>A0ABU1RSJ7_9GAMM</name>
<comment type="caution">
    <text evidence="1">The sequence shown here is derived from an EMBL/GenBank/DDBJ whole genome shotgun (WGS) entry which is preliminary data.</text>
</comment>
<dbReference type="RefSeq" id="WP_310092837.1">
    <property type="nucleotide sequence ID" value="NZ_JAVDTT010000002.1"/>
</dbReference>
<dbReference type="EMBL" id="JAVDTT010000002">
    <property type="protein sequence ID" value="MDR6841756.1"/>
    <property type="molecule type" value="Genomic_DNA"/>
</dbReference>
<evidence type="ECO:0000313" key="1">
    <source>
        <dbReference type="EMBL" id="MDR6841756.1"/>
    </source>
</evidence>
<dbReference type="Proteomes" id="UP001254759">
    <property type="component" value="Unassembled WGS sequence"/>
</dbReference>
<sequence>MKIYGYSDQGLPIEDIVPVELAEITLNATPDETRKIAAFLLSAADSMERMGDSYSHVHLADVQPEFEGSPHFTVFNSELSGGR</sequence>
<reference evidence="1 2" key="1">
    <citation type="submission" date="2023-07" db="EMBL/GenBank/DDBJ databases">
        <title>Sorghum-associated microbial communities from plants grown in Nebraska, USA.</title>
        <authorList>
            <person name="Schachtman D."/>
        </authorList>
    </citation>
    <scope>NUCLEOTIDE SEQUENCE [LARGE SCALE GENOMIC DNA]</scope>
    <source>
        <strain evidence="1 2">BE107</strain>
    </source>
</reference>
<keyword evidence="2" id="KW-1185">Reference proteome</keyword>
<protein>
    <submittedName>
        <fullName evidence="1">Uncharacterized protein</fullName>
    </submittedName>
</protein>
<organism evidence="1 2">
    <name type="scientific">Pseudoxanthomonas sacheonensis</name>
    <dbReference type="NCBI Taxonomy" id="443615"/>
    <lineage>
        <taxon>Bacteria</taxon>
        <taxon>Pseudomonadati</taxon>
        <taxon>Pseudomonadota</taxon>
        <taxon>Gammaproteobacteria</taxon>
        <taxon>Lysobacterales</taxon>
        <taxon>Lysobacteraceae</taxon>
        <taxon>Pseudoxanthomonas</taxon>
    </lineage>
</organism>
<accession>A0ABU1RSJ7</accession>
<gene>
    <name evidence="1" type="ORF">J2W94_002041</name>
</gene>